<feature type="region of interest" description="Disordered" evidence="7">
    <location>
        <begin position="316"/>
        <end position="345"/>
    </location>
</feature>
<keyword evidence="10" id="KW-1185">Reference proteome</keyword>
<evidence type="ECO:0000256" key="4">
    <source>
        <dbReference type="ARBA" id="ARBA00022490"/>
    </source>
</evidence>
<protein>
    <recommendedName>
        <fullName evidence="8">Inner centromere protein ARK-binding domain-containing protein</fullName>
    </recommendedName>
</protein>
<sequence length="668" mass="74620">MSLLWAAKAAKAARNKNEEYTPGSSRWVSNELSNQFMDSFNSIDKFGNIVSSDYESLASTMDQIYLGTLDPDSLKIPHTSRTPISLSPAKSSTSNTKIFSNDKIEITTPALRDNEHKPVEVETNIKLQSEDLKNVDDDDADADDSFQKISKSIRRNTLGKTSESIPGPTLSSSKDSTTLNNRSSRIELTKSNDKSAISKRSRSSVFVALPQREPIMIKQSAQKSRTSTLKSSVIATTVEPVTEPYHAPESVITEEKFDISPVKLPRNESFLEKFTVDPIPASNELKDKSDTLIEETSPYKKIWDQIGNYRTLSPVRKSKSPVRLKSADHSRLQSRSPSRVITSIKSPPKTALPLALTTKTTDQTDLISRLTTPTSASSAKAKPQNHKIETKKPERNKFMATNLIPKQHSPTKAKTDLIKNKVDVANIPKLKIPVIEKRVDPMNKNKQKIKLKPTSLFRKKSGLRKSHRETNNSIHQEKIPPSSPPPAPSPPLVEYKPPQARIVQPKRKLPREEDRNIFEVSPRKPKKIKTANGIALPDAARGGFKRQKSIENASTPLKSKINNILPITPLKISPGSLPQILSDDEFGSTNNRVLKSWANSPNLRREISSRRTTNPANVLTYNPKIDMMQTFKNTDSVMRGQQSPMPSPDKQEKAKEVKRYAQQMGYIS</sequence>
<reference evidence="9 10" key="1">
    <citation type="submission" date="2013-02" db="EMBL/GenBank/DDBJ databases">
        <title>Genome sequence of Candida maltosa Xu316, a potential industrial strain for xylitol and ethanol production.</title>
        <authorList>
            <person name="Yu J."/>
            <person name="Wang Q."/>
            <person name="Geng X."/>
            <person name="Bao W."/>
            <person name="He P."/>
            <person name="Cai J."/>
        </authorList>
    </citation>
    <scope>NUCLEOTIDE SEQUENCE [LARGE SCALE GENOMIC DNA]</scope>
    <source>
        <strain evidence="10">Xu316</strain>
    </source>
</reference>
<proteinExistence type="inferred from homology"/>
<evidence type="ECO:0000256" key="1">
    <source>
        <dbReference type="ARBA" id="ARBA00004123"/>
    </source>
</evidence>
<feature type="compositionally biased region" description="Basic and acidic residues" evidence="7">
    <location>
        <begin position="184"/>
        <end position="193"/>
    </location>
</feature>
<evidence type="ECO:0000256" key="3">
    <source>
        <dbReference type="ARBA" id="ARBA00010042"/>
    </source>
</evidence>
<evidence type="ECO:0000256" key="2">
    <source>
        <dbReference type="ARBA" id="ARBA00004186"/>
    </source>
</evidence>
<evidence type="ECO:0000256" key="6">
    <source>
        <dbReference type="ARBA" id="ARBA00023242"/>
    </source>
</evidence>
<dbReference type="EMBL" id="AOGT01001890">
    <property type="protein sequence ID" value="EMG46736.1"/>
    <property type="molecule type" value="Genomic_DNA"/>
</dbReference>
<feature type="compositionally biased region" description="Pro residues" evidence="7">
    <location>
        <begin position="481"/>
        <end position="491"/>
    </location>
</feature>
<evidence type="ECO:0000259" key="8">
    <source>
        <dbReference type="Pfam" id="PF03941"/>
    </source>
</evidence>
<comment type="similarity">
    <text evidence="3">Belongs to the INCENP family.</text>
</comment>
<feature type="region of interest" description="Disordered" evidence="7">
    <location>
        <begin position="130"/>
        <end position="200"/>
    </location>
</feature>
<accession>M3IK11</accession>
<keyword evidence="6" id="KW-0539">Nucleus</keyword>
<dbReference type="AlphaFoldDB" id="M3IK11"/>
<evidence type="ECO:0000256" key="5">
    <source>
        <dbReference type="ARBA" id="ARBA00023212"/>
    </source>
</evidence>
<comment type="subcellular location">
    <subcellularLocation>
        <location evidence="2">Cytoplasm</location>
        <location evidence="2">Cytoskeleton</location>
        <location evidence="2">Spindle</location>
    </subcellularLocation>
    <subcellularLocation>
        <location evidence="1">Nucleus</location>
    </subcellularLocation>
</comment>
<dbReference type="GO" id="GO:0005819">
    <property type="term" value="C:spindle"/>
    <property type="evidence" value="ECO:0007669"/>
    <property type="project" value="UniProtKB-SubCell"/>
</dbReference>
<evidence type="ECO:0000256" key="7">
    <source>
        <dbReference type="SAM" id="MobiDB-lite"/>
    </source>
</evidence>
<keyword evidence="4" id="KW-0963">Cytoplasm</keyword>
<organism evidence="9 10">
    <name type="scientific">Candida maltosa (strain Xu316)</name>
    <name type="common">Yeast</name>
    <dbReference type="NCBI Taxonomy" id="1245528"/>
    <lineage>
        <taxon>Eukaryota</taxon>
        <taxon>Fungi</taxon>
        <taxon>Dikarya</taxon>
        <taxon>Ascomycota</taxon>
        <taxon>Saccharomycotina</taxon>
        <taxon>Pichiomycetes</taxon>
        <taxon>Debaryomycetaceae</taxon>
        <taxon>Candida/Lodderomyces clade</taxon>
        <taxon>Candida</taxon>
    </lineage>
</organism>
<evidence type="ECO:0000313" key="10">
    <source>
        <dbReference type="Proteomes" id="UP000011777"/>
    </source>
</evidence>
<feature type="region of interest" description="Disordered" evidence="7">
    <location>
        <begin position="441"/>
        <end position="495"/>
    </location>
</feature>
<dbReference type="GO" id="GO:0005634">
    <property type="term" value="C:nucleus"/>
    <property type="evidence" value="ECO:0007669"/>
    <property type="project" value="UniProtKB-SubCell"/>
</dbReference>
<dbReference type="InterPro" id="IPR005635">
    <property type="entry name" value="Inner_centromere_prot_ARK-bd"/>
</dbReference>
<feature type="compositionally biased region" description="Polar residues" evidence="7">
    <location>
        <begin position="333"/>
        <end position="345"/>
    </location>
</feature>
<comment type="caution">
    <text evidence="9">The sequence shown here is derived from an EMBL/GenBank/DDBJ whole genome shotgun (WGS) entry which is preliminary data.</text>
</comment>
<feature type="domain" description="Inner centromere protein ARK-binding" evidence="8">
    <location>
        <begin position="580"/>
        <end position="631"/>
    </location>
</feature>
<dbReference type="Pfam" id="PF03941">
    <property type="entry name" value="INCENP_ARK-bind"/>
    <property type="match status" value="1"/>
</dbReference>
<name>M3IK11_CANMX</name>
<evidence type="ECO:0000313" key="9">
    <source>
        <dbReference type="EMBL" id="EMG46736.1"/>
    </source>
</evidence>
<dbReference type="Proteomes" id="UP000011777">
    <property type="component" value="Unassembled WGS sequence"/>
</dbReference>
<feature type="compositionally biased region" description="Polar residues" evidence="7">
    <location>
        <begin position="158"/>
        <end position="183"/>
    </location>
</feature>
<dbReference type="STRING" id="1245528.M3IK11"/>
<feature type="compositionally biased region" description="Basic residues" evidence="7">
    <location>
        <begin position="445"/>
        <end position="467"/>
    </location>
</feature>
<keyword evidence="5" id="KW-0206">Cytoskeleton</keyword>
<dbReference type="HOGENOM" id="CLU_411024_0_0_1"/>
<dbReference type="OrthoDB" id="6123at2759"/>
<gene>
    <name evidence="9" type="ORF">G210_3007</name>
</gene>